<dbReference type="GO" id="GO:0050660">
    <property type="term" value="F:flavin adenine dinucleotide binding"/>
    <property type="evidence" value="ECO:0007669"/>
    <property type="project" value="InterPro"/>
</dbReference>
<keyword evidence="3" id="KW-0285">Flavoprotein</keyword>
<accession>A0A0N7LU09</accession>
<dbReference type="STRING" id="266809.PM03_02865"/>
<reference evidence="7 8" key="1">
    <citation type="submission" date="2015-09" db="EMBL/GenBank/DDBJ databases">
        <authorList>
            <consortium name="Swine Surveillance"/>
        </authorList>
    </citation>
    <scope>NUCLEOTIDE SEQUENCE [LARGE SCALE GENOMIC DNA]</scope>
    <source>
        <strain evidence="7 8">CECT 5294</strain>
    </source>
</reference>
<dbReference type="SUPFAM" id="SSF54373">
    <property type="entry name" value="FAD-linked reductases, C-terminal domain"/>
    <property type="match status" value="1"/>
</dbReference>
<comment type="cofactor">
    <cofactor evidence="1 5">
        <name>FAD</name>
        <dbReference type="ChEBI" id="CHEBI:57692"/>
    </cofactor>
</comment>
<dbReference type="InterPro" id="IPR012132">
    <property type="entry name" value="GMC_OxRdtase"/>
</dbReference>
<dbReference type="InterPro" id="IPR036188">
    <property type="entry name" value="FAD/NAD-bd_sf"/>
</dbReference>
<dbReference type="AlphaFoldDB" id="A0A0N7LU09"/>
<evidence type="ECO:0000256" key="5">
    <source>
        <dbReference type="PIRSR" id="PIRSR000137-2"/>
    </source>
</evidence>
<feature type="domain" description="Glucose-methanol-choline oxidoreductase N-terminal" evidence="6">
    <location>
        <begin position="229"/>
        <end position="243"/>
    </location>
</feature>
<evidence type="ECO:0000256" key="4">
    <source>
        <dbReference type="ARBA" id="ARBA00022827"/>
    </source>
</evidence>
<dbReference type="GO" id="GO:0016614">
    <property type="term" value="F:oxidoreductase activity, acting on CH-OH group of donors"/>
    <property type="evidence" value="ECO:0007669"/>
    <property type="project" value="InterPro"/>
</dbReference>
<sequence length="499" mass="52921">MRKPANGLAKTFDLIVVGGGAAGATCAGRLAAQNPTLSIALLEAGPSDRHPLVRVPFGLIWLMGSQRDWAYRTVPQTSLGGRCISVPRGKMLGGSASMNSMVWFRGRADDYDHWGPGWGWDDVRPHFEAVEEQMRPAPLRDPHPLSAALEQVHGGPPTPETVSSGPFIVNIKNGQRRSPVDAFLRGTNVHVLKGQHARKLTLTNGRIQGVETCGGDKIMARAGVVLSAGTIGTPQILMQSGLGPANMLRNTGITLQHDIPGVGANLHDHPAVAVHHERRGSGRGLTFAQLPLWALAPFQWLVSGRGPLASNTVEAGAFLSGKDGVAPQFQVHFVPTRIGYGKRAIGFGAGYYADVCLMQPRSRGSMTLGTDGAVQIDLGLLSNRDDRVKLREGLCALRALLRAAPFGQRSAPEVFPATGDDTAAVDAHIDARLGTAYHPVGTCAIGAVVGHDLAVRGIRGLWVADASVMPRITSANTNAPSIMIGHRAARLITQQIKAK</sequence>
<evidence type="ECO:0000256" key="3">
    <source>
        <dbReference type="ARBA" id="ARBA00022630"/>
    </source>
</evidence>
<dbReference type="PANTHER" id="PTHR11552">
    <property type="entry name" value="GLUCOSE-METHANOL-CHOLINE GMC OXIDOREDUCTASE"/>
    <property type="match status" value="1"/>
</dbReference>
<evidence type="ECO:0000256" key="2">
    <source>
        <dbReference type="ARBA" id="ARBA00010790"/>
    </source>
</evidence>
<dbReference type="PIRSF" id="PIRSF000137">
    <property type="entry name" value="Alcohol_oxidase"/>
    <property type="match status" value="1"/>
</dbReference>
<dbReference type="EMBL" id="CYRX01000033">
    <property type="protein sequence ID" value="CUH62186.1"/>
    <property type="molecule type" value="Genomic_DNA"/>
</dbReference>
<dbReference type="InterPro" id="IPR007867">
    <property type="entry name" value="GMC_OxRtase_C"/>
</dbReference>
<evidence type="ECO:0000313" key="8">
    <source>
        <dbReference type="Proteomes" id="UP000051298"/>
    </source>
</evidence>
<protein>
    <submittedName>
        <fullName evidence="7">Alcohol dehydrogenase [acceptor]</fullName>
        <ecNumber evidence="7">1.1.99.-</ecNumber>
    </submittedName>
</protein>
<dbReference type="SUPFAM" id="SSF51905">
    <property type="entry name" value="FAD/NAD(P)-binding domain"/>
    <property type="match status" value="1"/>
</dbReference>
<keyword evidence="4 5" id="KW-0274">FAD</keyword>
<evidence type="ECO:0000313" key="7">
    <source>
        <dbReference type="EMBL" id="CUH62186.1"/>
    </source>
</evidence>
<dbReference type="PROSITE" id="PS00624">
    <property type="entry name" value="GMC_OXRED_2"/>
    <property type="match status" value="1"/>
</dbReference>
<dbReference type="Proteomes" id="UP000051298">
    <property type="component" value="Unassembled WGS sequence"/>
</dbReference>
<evidence type="ECO:0000256" key="1">
    <source>
        <dbReference type="ARBA" id="ARBA00001974"/>
    </source>
</evidence>
<evidence type="ECO:0000259" key="6">
    <source>
        <dbReference type="PROSITE" id="PS00624"/>
    </source>
</evidence>
<keyword evidence="7" id="KW-0560">Oxidoreductase</keyword>
<dbReference type="EC" id="1.1.99.-" evidence="7"/>
<dbReference type="InterPro" id="IPR000172">
    <property type="entry name" value="GMC_OxRdtase_N"/>
</dbReference>
<comment type="similarity">
    <text evidence="2">Belongs to the GMC oxidoreductase family.</text>
</comment>
<dbReference type="PANTHER" id="PTHR11552:SF147">
    <property type="entry name" value="CHOLINE DEHYDROGENASE, MITOCHONDRIAL"/>
    <property type="match status" value="1"/>
</dbReference>
<gene>
    <name evidence="7" type="primary">alkJ_2</name>
    <name evidence="7" type="ORF">THS5294_03500</name>
</gene>
<dbReference type="Gene3D" id="3.30.560.10">
    <property type="entry name" value="Glucose Oxidase, domain 3"/>
    <property type="match status" value="1"/>
</dbReference>
<dbReference type="Gene3D" id="3.50.50.60">
    <property type="entry name" value="FAD/NAD(P)-binding domain"/>
    <property type="match status" value="1"/>
</dbReference>
<proteinExistence type="inferred from homology"/>
<dbReference type="Pfam" id="PF00732">
    <property type="entry name" value="GMC_oxred_N"/>
    <property type="match status" value="1"/>
</dbReference>
<feature type="binding site" evidence="5">
    <location>
        <begin position="99"/>
        <end position="102"/>
    </location>
    <ligand>
        <name>FAD</name>
        <dbReference type="ChEBI" id="CHEBI:57692"/>
    </ligand>
</feature>
<name>A0A0N7LU09_9RHOB</name>
<organism evidence="7 8">
    <name type="scientific">Thalassobacter stenotrophicus</name>
    <dbReference type="NCBI Taxonomy" id="266809"/>
    <lineage>
        <taxon>Bacteria</taxon>
        <taxon>Pseudomonadati</taxon>
        <taxon>Pseudomonadota</taxon>
        <taxon>Alphaproteobacteria</taxon>
        <taxon>Rhodobacterales</taxon>
        <taxon>Roseobacteraceae</taxon>
        <taxon>Thalassobacter</taxon>
    </lineage>
</organism>
<dbReference type="Pfam" id="PF05199">
    <property type="entry name" value="GMC_oxred_C"/>
    <property type="match status" value="1"/>
</dbReference>